<reference evidence="4 5" key="1">
    <citation type="journal article" date="2014" name="Nature">
        <title>An environmental bacterial taxon with a large and distinct metabolic repertoire.</title>
        <authorList>
            <person name="Wilson M.C."/>
            <person name="Mori T."/>
            <person name="Ruckert C."/>
            <person name="Uria A.R."/>
            <person name="Helf M.J."/>
            <person name="Takada K."/>
            <person name="Gernert C."/>
            <person name="Steffens U.A."/>
            <person name="Heycke N."/>
            <person name="Schmitt S."/>
            <person name="Rinke C."/>
            <person name="Helfrich E.J."/>
            <person name="Brachmann A.O."/>
            <person name="Gurgui C."/>
            <person name="Wakimoto T."/>
            <person name="Kracht M."/>
            <person name="Crusemann M."/>
            <person name="Hentschel U."/>
            <person name="Abe I."/>
            <person name="Matsunaga S."/>
            <person name="Kalinowski J."/>
            <person name="Takeyama H."/>
            <person name="Piel J."/>
        </authorList>
    </citation>
    <scope>NUCLEOTIDE SEQUENCE [LARGE SCALE GENOMIC DNA]</scope>
    <source>
        <strain evidence="5">TSY2</strain>
    </source>
</reference>
<organism evidence="4 5">
    <name type="scientific">Candidatus Entotheonella gemina</name>
    <dbReference type="NCBI Taxonomy" id="1429439"/>
    <lineage>
        <taxon>Bacteria</taxon>
        <taxon>Pseudomonadati</taxon>
        <taxon>Nitrospinota/Tectimicrobiota group</taxon>
        <taxon>Candidatus Tectimicrobiota</taxon>
        <taxon>Candidatus Entotheonellia</taxon>
        <taxon>Candidatus Entotheonellales</taxon>
        <taxon>Candidatus Entotheonellaceae</taxon>
        <taxon>Candidatus Entotheonella</taxon>
    </lineage>
</organism>
<dbReference type="SUPFAM" id="SSF53639">
    <property type="entry name" value="AraD/HMP-PK domain-like"/>
    <property type="match status" value="1"/>
</dbReference>
<evidence type="ECO:0000256" key="1">
    <source>
        <dbReference type="ARBA" id="ARBA00022723"/>
    </source>
</evidence>
<gene>
    <name evidence="4" type="ORF">ETSY2_16220</name>
</gene>
<dbReference type="HOGENOM" id="CLU_2141313_0_0_7"/>
<keyword evidence="1" id="KW-0479">Metal-binding</keyword>
<dbReference type="InterPro" id="IPR050197">
    <property type="entry name" value="Aldolase_class_II_sugar_metab"/>
</dbReference>
<dbReference type="Pfam" id="PF00596">
    <property type="entry name" value="Aldolase_II"/>
    <property type="match status" value="1"/>
</dbReference>
<evidence type="ECO:0000313" key="4">
    <source>
        <dbReference type="EMBL" id="ETX06591.1"/>
    </source>
</evidence>
<evidence type="ECO:0000259" key="3">
    <source>
        <dbReference type="Pfam" id="PF00596"/>
    </source>
</evidence>
<evidence type="ECO:0000313" key="5">
    <source>
        <dbReference type="Proteomes" id="UP000019140"/>
    </source>
</evidence>
<dbReference type="Proteomes" id="UP000019140">
    <property type="component" value="Unassembled WGS sequence"/>
</dbReference>
<dbReference type="InterPro" id="IPR001303">
    <property type="entry name" value="Aldolase_II/adducin_N"/>
</dbReference>
<dbReference type="InterPro" id="IPR036409">
    <property type="entry name" value="Aldolase_II/adducin_N_sf"/>
</dbReference>
<comment type="caution">
    <text evidence="4">The sequence shown here is derived from an EMBL/GenBank/DDBJ whole genome shotgun (WGS) entry which is preliminary data.</text>
</comment>
<dbReference type="PANTHER" id="PTHR22789">
    <property type="entry name" value="FUCULOSE PHOSPHATE ALDOLASE"/>
    <property type="match status" value="1"/>
</dbReference>
<feature type="domain" description="Class II aldolase/adducin N-terminal" evidence="3">
    <location>
        <begin position="18"/>
        <end position="67"/>
    </location>
</feature>
<accession>W4M9I6</accession>
<protein>
    <recommendedName>
        <fullName evidence="3">Class II aldolase/adducin N-terminal domain-containing protein</fullName>
    </recommendedName>
</protein>
<keyword evidence="5" id="KW-1185">Reference proteome</keyword>
<evidence type="ECO:0000256" key="2">
    <source>
        <dbReference type="ARBA" id="ARBA00023239"/>
    </source>
</evidence>
<dbReference type="GO" id="GO:0019323">
    <property type="term" value="P:pentose catabolic process"/>
    <property type="evidence" value="ECO:0007669"/>
    <property type="project" value="TreeGrafter"/>
</dbReference>
<dbReference type="GO" id="GO:0005829">
    <property type="term" value="C:cytosol"/>
    <property type="evidence" value="ECO:0007669"/>
    <property type="project" value="TreeGrafter"/>
</dbReference>
<proteinExistence type="predicted"/>
<dbReference type="EMBL" id="AZHX01000658">
    <property type="protein sequence ID" value="ETX06591.1"/>
    <property type="molecule type" value="Genomic_DNA"/>
</dbReference>
<dbReference type="GO" id="GO:0046872">
    <property type="term" value="F:metal ion binding"/>
    <property type="evidence" value="ECO:0007669"/>
    <property type="project" value="UniProtKB-KW"/>
</dbReference>
<name>W4M9I6_9BACT</name>
<dbReference type="AlphaFoldDB" id="W4M9I6"/>
<dbReference type="Gene3D" id="3.40.225.10">
    <property type="entry name" value="Class II aldolase/adducin N-terminal domain"/>
    <property type="match status" value="1"/>
</dbReference>
<dbReference type="PANTHER" id="PTHR22789:SF0">
    <property type="entry name" value="3-OXO-TETRONATE 4-PHOSPHATE DECARBOXYLASE-RELATED"/>
    <property type="match status" value="1"/>
</dbReference>
<dbReference type="GO" id="GO:0016832">
    <property type="term" value="F:aldehyde-lyase activity"/>
    <property type="evidence" value="ECO:0007669"/>
    <property type="project" value="TreeGrafter"/>
</dbReference>
<keyword evidence="2" id="KW-0456">Lyase</keyword>
<sequence length="112" mass="12511">MFIEGLPRFTQTSDLIVTPELGRAVAECLGPHNAMLLKNHGIVVAGPSVEEACVTAVLLEKAAQMLLLAKQFGEIEWTDTAEALEKKNRIYHEASFQGMWDYFSRKLARQGY</sequence>